<accession>A0A0G1P237</accession>
<reference evidence="1 2" key="1">
    <citation type="journal article" date="2015" name="Nature">
        <title>rRNA introns, odd ribosomes, and small enigmatic genomes across a large radiation of phyla.</title>
        <authorList>
            <person name="Brown C.T."/>
            <person name="Hug L.A."/>
            <person name="Thomas B.C."/>
            <person name="Sharon I."/>
            <person name="Castelle C.J."/>
            <person name="Singh A."/>
            <person name="Wilkins M.J."/>
            <person name="Williams K.H."/>
            <person name="Banfield J.F."/>
        </authorList>
    </citation>
    <scope>NUCLEOTIDE SEQUENCE [LARGE SCALE GENOMIC DNA]</scope>
</reference>
<dbReference type="Proteomes" id="UP000034175">
    <property type="component" value="Unassembled WGS sequence"/>
</dbReference>
<dbReference type="EMBL" id="LCMA01000005">
    <property type="protein sequence ID" value="KKU26974.1"/>
    <property type="molecule type" value="Genomic_DNA"/>
</dbReference>
<evidence type="ECO:0000313" key="1">
    <source>
        <dbReference type="EMBL" id="KKU26974.1"/>
    </source>
</evidence>
<comment type="caution">
    <text evidence="1">The sequence shown here is derived from an EMBL/GenBank/DDBJ whole genome shotgun (WGS) entry which is preliminary data.</text>
</comment>
<name>A0A0G1P237_9BACT</name>
<evidence type="ECO:0000313" key="2">
    <source>
        <dbReference type="Proteomes" id="UP000034175"/>
    </source>
</evidence>
<gene>
    <name evidence="1" type="ORF">UX39_C0005G0012</name>
</gene>
<dbReference type="Gene3D" id="1.20.5.110">
    <property type="match status" value="1"/>
</dbReference>
<proteinExistence type="predicted"/>
<dbReference type="AlphaFoldDB" id="A0A0G1P237"/>
<sequence length="131" mass="14781">MKKKPKTEKVSLAAIAKTLQGVATKADIDKAVEDLAIITNRGFNNTVSKEEFGEFKEEMTEFKEEMTEFKHKTGLTLFNIDSKLQTVDQRLDAIEKTLGPLVQVSGAVQRELREHNERIARIEHKIGLVAK</sequence>
<organism evidence="1 2">
    <name type="scientific">Candidatus Magasanikbacteria bacterium GW2011_GWA2_46_17</name>
    <dbReference type="NCBI Taxonomy" id="1619042"/>
    <lineage>
        <taxon>Bacteria</taxon>
        <taxon>Candidatus Magasanikiibacteriota</taxon>
    </lineage>
</organism>
<protein>
    <submittedName>
        <fullName evidence="1">Uncharacterized protein</fullName>
    </submittedName>
</protein>